<evidence type="ECO:0000256" key="7">
    <source>
        <dbReference type="ARBA" id="ARBA00023237"/>
    </source>
</evidence>
<accession>A0A839T6X7</accession>
<dbReference type="InterPro" id="IPR003423">
    <property type="entry name" value="OMP_efflux"/>
</dbReference>
<dbReference type="RefSeq" id="WP_183166919.1">
    <property type="nucleotide sequence ID" value="NZ_JACHXI010000011.1"/>
</dbReference>
<dbReference type="Pfam" id="PF02321">
    <property type="entry name" value="OEP"/>
    <property type="match status" value="2"/>
</dbReference>
<dbReference type="NCBIfam" id="TIGR01845">
    <property type="entry name" value="outer_NodT"/>
    <property type="match status" value="1"/>
</dbReference>
<gene>
    <name evidence="11" type="ORF">FHR87_002424</name>
</gene>
<evidence type="ECO:0000256" key="4">
    <source>
        <dbReference type="ARBA" id="ARBA00022729"/>
    </source>
</evidence>
<dbReference type="EMBL" id="JACHXI010000011">
    <property type="protein sequence ID" value="MBB3104014.1"/>
    <property type="molecule type" value="Genomic_DNA"/>
</dbReference>
<dbReference type="Gene3D" id="2.20.200.10">
    <property type="entry name" value="Outer membrane efflux proteins (OEP)"/>
    <property type="match status" value="1"/>
</dbReference>
<evidence type="ECO:0000256" key="3">
    <source>
        <dbReference type="ARBA" id="ARBA00022692"/>
    </source>
</evidence>
<protein>
    <submittedName>
        <fullName evidence="11">NodT family efflux transporter outer membrane factor (OMF) lipoprotein</fullName>
    </submittedName>
</protein>
<dbReference type="PANTHER" id="PTHR30203:SF20">
    <property type="entry name" value="MULTIDRUG RESISTANCE OUTER MEMBRANE PROTEIN MDTP-RELATED"/>
    <property type="match status" value="1"/>
</dbReference>
<dbReference type="PANTHER" id="PTHR30203">
    <property type="entry name" value="OUTER MEMBRANE CATION EFFLUX PROTEIN"/>
    <property type="match status" value="1"/>
</dbReference>
<reference evidence="11 12" key="1">
    <citation type="submission" date="2020-08" db="EMBL/GenBank/DDBJ databases">
        <title>Genomic Encyclopedia of Type Strains, Phase III (KMG-III): the genomes of soil and plant-associated and newly described type strains.</title>
        <authorList>
            <person name="Whitman W."/>
        </authorList>
    </citation>
    <scope>NUCLEOTIDE SEQUENCE [LARGE SCALE GENOMIC DNA]</scope>
    <source>
        <strain evidence="11 12">CECT 4462</strain>
    </source>
</reference>
<dbReference type="Gene3D" id="1.20.1600.10">
    <property type="entry name" value="Outer membrane efflux proteins (OEP)"/>
    <property type="match status" value="1"/>
</dbReference>
<dbReference type="GO" id="GO:0009279">
    <property type="term" value="C:cell outer membrane"/>
    <property type="evidence" value="ECO:0007669"/>
    <property type="project" value="UniProtKB-SubCell"/>
</dbReference>
<organism evidence="11 12">
    <name type="scientific">Azomonas macrocytogenes</name>
    <name type="common">Azotobacter macrocytogenes</name>
    <dbReference type="NCBI Taxonomy" id="69962"/>
    <lineage>
        <taxon>Bacteria</taxon>
        <taxon>Pseudomonadati</taxon>
        <taxon>Pseudomonadota</taxon>
        <taxon>Gammaproteobacteria</taxon>
        <taxon>Pseudomonadales</taxon>
        <taxon>Pseudomonadaceae</taxon>
        <taxon>Azomonas</taxon>
    </lineage>
</organism>
<keyword evidence="2 10" id="KW-1134">Transmembrane beta strand</keyword>
<name>A0A839T6X7_AZOMA</name>
<evidence type="ECO:0000256" key="10">
    <source>
        <dbReference type="RuleBase" id="RU362097"/>
    </source>
</evidence>
<evidence type="ECO:0000313" key="12">
    <source>
        <dbReference type="Proteomes" id="UP000549250"/>
    </source>
</evidence>
<evidence type="ECO:0000256" key="5">
    <source>
        <dbReference type="ARBA" id="ARBA00023136"/>
    </source>
</evidence>
<dbReference type="InterPro" id="IPR010131">
    <property type="entry name" value="MdtP/NodT-like"/>
</dbReference>
<dbReference type="GO" id="GO:0015562">
    <property type="term" value="F:efflux transmembrane transporter activity"/>
    <property type="evidence" value="ECO:0007669"/>
    <property type="project" value="InterPro"/>
</dbReference>
<evidence type="ECO:0000256" key="2">
    <source>
        <dbReference type="ARBA" id="ARBA00022452"/>
    </source>
</evidence>
<evidence type="ECO:0000256" key="6">
    <source>
        <dbReference type="ARBA" id="ARBA00023139"/>
    </source>
</evidence>
<comment type="function">
    <text evidence="9">Could be involved in resistance to puromycin, acriflavine and tetraphenylarsonium chloride.</text>
</comment>
<evidence type="ECO:0000256" key="9">
    <source>
        <dbReference type="ARBA" id="ARBA00037313"/>
    </source>
</evidence>
<keyword evidence="5 10" id="KW-0472">Membrane</keyword>
<keyword evidence="12" id="KW-1185">Reference proteome</keyword>
<evidence type="ECO:0000313" key="11">
    <source>
        <dbReference type="EMBL" id="MBB3104014.1"/>
    </source>
</evidence>
<dbReference type="SUPFAM" id="SSF56954">
    <property type="entry name" value="Outer membrane efflux proteins (OEP)"/>
    <property type="match status" value="1"/>
</dbReference>
<comment type="subcellular location">
    <subcellularLocation>
        <location evidence="10">Cell outer membrane</location>
        <topology evidence="10">Lipid-anchor</topology>
    </subcellularLocation>
</comment>
<proteinExistence type="inferred from homology"/>
<keyword evidence="6 10" id="KW-0564">Palmitate</keyword>
<keyword evidence="4" id="KW-0732">Signal</keyword>
<evidence type="ECO:0000256" key="1">
    <source>
        <dbReference type="ARBA" id="ARBA00007613"/>
    </source>
</evidence>
<keyword evidence="8 10" id="KW-0449">Lipoprotein</keyword>
<sequence>MSHDLQLGLCLTTLFAVLTSLAGCIDSRGIIPQAGLLHDKELVTDKAIRKAIETAWPDHQWWQAYADPQLNIWIEQAMADSPTLAQVRARVRQAQAMVDVAEATEAPQLNFDTRIQYKRWPDDFFYGPSTLNHNANLNSRTNLRLSYDLDLWGRLRNNQEQAMNLAQVVATEERAAVLELESNIVRSYIQLALYYEELDIVNASLHQREKLLQLAEQRLRMGLGTQLEINEAEAPIPDVRRQLDLLRENIALACNQLAALAGKGPGEGAQLKRPKLSLHAKPALPSSLPLELLGRRPDVVASRWQVTAEARGIEMAKAEFYPNVNLLAALDTLSRGGSLLHFLQYESLARAFGAAISLPVYDNGRRRGNLSANTAGYDMAVEQYNQTLVMALKDISDHLIRLHSLHEQHEFVTHALDTAKRRYELAQNAYDRGLVDYRRVLEAQTELFEQQRLRKQIHASQLSTQAKLWVSLGGGVLDAGSSPVNDWLKARDILHNPVHPGSPDAG</sequence>
<comment type="caution">
    <text evidence="11">The sequence shown here is derived from an EMBL/GenBank/DDBJ whole genome shotgun (WGS) entry which is preliminary data.</text>
</comment>
<dbReference type="Proteomes" id="UP000549250">
    <property type="component" value="Unassembled WGS sequence"/>
</dbReference>
<keyword evidence="7" id="KW-0998">Cell outer membrane</keyword>
<comment type="similarity">
    <text evidence="1 10">Belongs to the outer membrane factor (OMF) (TC 1.B.17) family.</text>
</comment>
<evidence type="ECO:0000256" key="8">
    <source>
        <dbReference type="ARBA" id="ARBA00023288"/>
    </source>
</evidence>
<dbReference type="AlphaFoldDB" id="A0A839T6X7"/>
<keyword evidence="3 10" id="KW-0812">Transmembrane</keyword>